<dbReference type="InterPro" id="IPR022549">
    <property type="entry name" value="DUF3627"/>
</dbReference>
<evidence type="ECO:0000259" key="1">
    <source>
        <dbReference type="Pfam" id="PF12299"/>
    </source>
</evidence>
<reference evidence="2" key="1">
    <citation type="journal article" date="2016" name="Genom Data">
        <title>Isolation and complete genome sequencing of Mimivirus bombay, a Giant Virus in sewage of Mumbai, India.</title>
        <authorList>
            <person name="Chatterjee A."/>
            <person name="Ali F."/>
            <person name="Bange D."/>
            <person name="Kondabagil K."/>
        </authorList>
    </citation>
    <scope>NUCLEOTIDE SEQUENCE [LARGE SCALE GENOMIC DNA]</scope>
    <source>
        <strain evidence="2">1</strain>
    </source>
</reference>
<evidence type="ECO:0000313" key="3">
    <source>
        <dbReference type="Proteomes" id="UP000241559"/>
    </source>
</evidence>
<sequence>MEQGNEVLGYAKDTNRKITHVVKERVPYSDEPKIEHQLIIMKNNDKPVKPKKGESPKNIYDYTALRIMNKSKSATMNRYFKDHPDGETVLTIDYTPNAMHLWNQCKMELSEDKKIRQSETYSSSFNLRKGYSENKLKKDIKRIHDLRLKHPE</sequence>
<dbReference type="Pfam" id="PF12299">
    <property type="entry name" value="DUF3627"/>
    <property type="match status" value="1"/>
</dbReference>
<evidence type="ECO:0000313" key="2">
    <source>
        <dbReference type="EMBL" id="AMZ02481.1"/>
    </source>
</evidence>
<name>A0A165X616_MIMIV</name>
<organism evidence="2 3">
    <name type="scientific">Mimivirus Bombay</name>
    <dbReference type="NCBI Taxonomy" id="1835008"/>
    <lineage>
        <taxon>Viruses</taxon>
        <taxon>Varidnaviria</taxon>
        <taxon>Bamfordvirae</taxon>
        <taxon>Nucleocytoviricota</taxon>
        <taxon>Megaviricetes</taxon>
        <taxon>Imitervirales</taxon>
        <taxon>Mimiviridae</taxon>
        <taxon>Megamimivirinae</taxon>
        <taxon>Mimivirus</taxon>
        <taxon>Mimivirus bradfordmassiliense</taxon>
    </lineage>
</organism>
<proteinExistence type="predicted"/>
<feature type="domain" description="DUF3627" evidence="1">
    <location>
        <begin position="14"/>
        <end position="116"/>
    </location>
</feature>
<dbReference type="Proteomes" id="UP000241559">
    <property type="component" value="Segment"/>
</dbReference>
<protein>
    <recommendedName>
        <fullName evidence="1">DUF3627 domain-containing protein</fullName>
    </recommendedName>
</protein>
<dbReference type="EMBL" id="KU761889">
    <property type="protein sequence ID" value="AMZ02481.1"/>
    <property type="molecule type" value="Genomic_DNA"/>
</dbReference>
<accession>A0A165X616</accession>